<sequence length="405" mass="46700">MIADCQKLADSVNKHISPAWIFIGTISNILSIAVLLRRRMRIHSTFCYLAALSFADLIVLYTGMLRDFLFHRYNLTISTKILCKLHVFAFYYSLHLSSWLLVAVNIDRYIAVTFLNFSRTWCTSKNALFISCNLALILCLVDGHLLLFVDSFFIQNGVPVNEFVYKKCFATNGTYEYFFNIIFPWFDISLQVLLPFLIMLFCNITIVRRVLLTKRRTNHQTITSKLRSMCIMIISVSFIFFVLELPVGIFIIFYQSKTGNSDSDTASLLNLFNIGDLYQNATFQTTVVESSSCVAATWAILNIMMYTNHVINFISYCMTGSRFRSELYALISCRTGYIIRLKSSRNQKANYDGLKTEYLKSDGITHERRRSTRTIVAFMLNGAHKSRSSTIRLNKPVLEIRERQL</sequence>
<dbReference type="Pfam" id="PF00001">
    <property type="entry name" value="7tm_1"/>
    <property type="match status" value="1"/>
</dbReference>
<dbReference type="EMBL" id="CAJOBA010000208">
    <property type="protein sequence ID" value="CAF3513735.1"/>
    <property type="molecule type" value="Genomic_DNA"/>
</dbReference>
<evidence type="ECO:0000256" key="4">
    <source>
        <dbReference type="ARBA" id="ARBA00023136"/>
    </source>
</evidence>
<feature type="domain" description="G-protein coupled receptors family 1 profile" evidence="7">
    <location>
        <begin position="27"/>
        <end position="316"/>
    </location>
</feature>
<dbReference type="InterPro" id="IPR000276">
    <property type="entry name" value="GPCR_Rhodpsn"/>
</dbReference>
<dbReference type="GO" id="GO:0004930">
    <property type="term" value="F:G protein-coupled receptor activity"/>
    <property type="evidence" value="ECO:0007669"/>
    <property type="project" value="UniProtKB-KW"/>
</dbReference>
<reference evidence="9" key="1">
    <citation type="submission" date="2021-02" db="EMBL/GenBank/DDBJ databases">
        <authorList>
            <person name="Nowell W R."/>
        </authorList>
    </citation>
    <scope>NUCLEOTIDE SEQUENCE</scope>
</reference>
<evidence type="ECO:0000256" key="2">
    <source>
        <dbReference type="ARBA" id="ARBA00022692"/>
    </source>
</evidence>
<dbReference type="Proteomes" id="UP000677228">
    <property type="component" value="Unassembled WGS sequence"/>
</dbReference>
<evidence type="ECO:0000256" key="6">
    <source>
        <dbReference type="SAM" id="Phobius"/>
    </source>
</evidence>
<dbReference type="SUPFAM" id="SSF81321">
    <property type="entry name" value="Family A G protein-coupled receptor-like"/>
    <property type="match status" value="1"/>
</dbReference>
<feature type="transmembrane region" description="Helical" evidence="6">
    <location>
        <begin position="188"/>
        <end position="207"/>
    </location>
</feature>
<evidence type="ECO:0000313" key="9">
    <source>
        <dbReference type="EMBL" id="CAF0759022.1"/>
    </source>
</evidence>
<dbReference type="PROSITE" id="PS00237">
    <property type="entry name" value="G_PROTEIN_RECEP_F1_1"/>
    <property type="match status" value="1"/>
</dbReference>
<dbReference type="InterPro" id="IPR017452">
    <property type="entry name" value="GPCR_Rhodpsn_7TM"/>
</dbReference>
<dbReference type="InterPro" id="IPR052954">
    <property type="entry name" value="GPCR-Ligand_Int"/>
</dbReference>
<gene>
    <name evidence="9" type="ORF">GPM918_LOCUS1278</name>
    <name evidence="8" type="ORF">OVA965_LOCUS1196</name>
    <name evidence="11" type="ORF">SRO942_LOCUS1278</name>
    <name evidence="10" type="ORF">TMI583_LOCUS1197</name>
</gene>
<evidence type="ECO:0000313" key="11">
    <source>
        <dbReference type="EMBL" id="CAF3539653.1"/>
    </source>
</evidence>
<dbReference type="Proteomes" id="UP000682733">
    <property type="component" value="Unassembled WGS sequence"/>
</dbReference>
<feature type="transmembrane region" description="Helical" evidence="6">
    <location>
        <begin position="127"/>
        <end position="149"/>
    </location>
</feature>
<dbReference type="Proteomes" id="UP000681722">
    <property type="component" value="Unassembled WGS sequence"/>
</dbReference>
<feature type="transmembrane region" description="Helical" evidence="6">
    <location>
        <begin position="228"/>
        <end position="254"/>
    </location>
</feature>
<dbReference type="Proteomes" id="UP000663829">
    <property type="component" value="Unassembled WGS sequence"/>
</dbReference>
<keyword evidence="12" id="KW-1185">Reference proteome</keyword>
<keyword evidence="5" id="KW-0297">G-protein coupled receptor</keyword>
<protein>
    <recommendedName>
        <fullName evidence="7">G-protein coupled receptors family 1 profile domain-containing protein</fullName>
    </recommendedName>
</protein>
<keyword evidence="5" id="KW-0807">Transducer</keyword>
<dbReference type="PRINTS" id="PR00237">
    <property type="entry name" value="GPCRRHODOPSN"/>
</dbReference>
<dbReference type="EMBL" id="CAJNOQ010000116">
    <property type="protein sequence ID" value="CAF0759022.1"/>
    <property type="molecule type" value="Genomic_DNA"/>
</dbReference>
<feature type="transmembrane region" description="Helical" evidence="6">
    <location>
        <begin position="45"/>
        <end position="65"/>
    </location>
</feature>
<organism evidence="9 12">
    <name type="scientific">Didymodactylos carnosus</name>
    <dbReference type="NCBI Taxonomy" id="1234261"/>
    <lineage>
        <taxon>Eukaryota</taxon>
        <taxon>Metazoa</taxon>
        <taxon>Spiralia</taxon>
        <taxon>Gnathifera</taxon>
        <taxon>Rotifera</taxon>
        <taxon>Eurotatoria</taxon>
        <taxon>Bdelloidea</taxon>
        <taxon>Philodinida</taxon>
        <taxon>Philodinidae</taxon>
        <taxon>Didymodactylos</taxon>
    </lineage>
</organism>
<dbReference type="PROSITE" id="PS50262">
    <property type="entry name" value="G_PROTEIN_RECEP_F1_2"/>
    <property type="match status" value="1"/>
</dbReference>
<keyword evidence="2 5" id="KW-0812">Transmembrane</keyword>
<dbReference type="GO" id="GO:0016020">
    <property type="term" value="C:membrane"/>
    <property type="evidence" value="ECO:0007669"/>
    <property type="project" value="UniProtKB-SubCell"/>
</dbReference>
<evidence type="ECO:0000256" key="1">
    <source>
        <dbReference type="ARBA" id="ARBA00004370"/>
    </source>
</evidence>
<dbReference type="OrthoDB" id="9990906at2759"/>
<evidence type="ECO:0000256" key="3">
    <source>
        <dbReference type="ARBA" id="ARBA00022989"/>
    </source>
</evidence>
<keyword evidence="4 6" id="KW-0472">Membrane</keyword>
<comment type="similarity">
    <text evidence="5">Belongs to the G-protein coupled receptor 1 family.</text>
</comment>
<dbReference type="EMBL" id="CAJOBC010000116">
    <property type="protein sequence ID" value="CAF3539653.1"/>
    <property type="molecule type" value="Genomic_DNA"/>
</dbReference>
<proteinExistence type="inferred from homology"/>
<evidence type="ECO:0000256" key="5">
    <source>
        <dbReference type="RuleBase" id="RU000688"/>
    </source>
</evidence>
<dbReference type="PANTHER" id="PTHR46641:SF25">
    <property type="entry name" value="CNMAMIDE RECEPTOR-RELATED"/>
    <property type="match status" value="1"/>
</dbReference>
<dbReference type="EMBL" id="CAJNOK010000208">
    <property type="protein sequence ID" value="CAF0736918.1"/>
    <property type="molecule type" value="Genomic_DNA"/>
</dbReference>
<evidence type="ECO:0000259" key="7">
    <source>
        <dbReference type="PROSITE" id="PS50262"/>
    </source>
</evidence>
<name>A0A813PWQ2_9BILA</name>
<accession>A0A813PWQ2</accession>
<comment type="caution">
    <text evidence="9">The sequence shown here is derived from an EMBL/GenBank/DDBJ whole genome shotgun (WGS) entry which is preliminary data.</text>
</comment>
<evidence type="ECO:0000313" key="10">
    <source>
        <dbReference type="EMBL" id="CAF3513735.1"/>
    </source>
</evidence>
<feature type="transmembrane region" description="Helical" evidence="6">
    <location>
        <begin position="19"/>
        <end position="36"/>
    </location>
</feature>
<dbReference type="AlphaFoldDB" id="A0A813PWQ2"/>
<keyword evidence="5" id="KW-0675">Receptor</keyword>
<evidence type="ECO:0000313" key="12">
    <source>
        <dbReference type="Proteomes" id="UP000663829"/>
    </source>
</evidence>
<feature type="transmembrane region" description="Helical" evidence="6">
    <location>
        <begin position="85"/>
        <end position="106"/>
    </location>
</feature>
<comment type="subcellular location">
    <subcellularLocation>
        <location evidence="1">Membrane</location>
    </subcellularLocation>
</comment>
<dbReference type="CDD" id="cd14978">
    <property type="entry name" value="7tmA_FMRFamide_R-like"/>
    <property type="match status" value="1"/>
</dbReference>
<evidence type="ECO:0000313" key="8">
    <source>
        <dbReference type="EMBL" id="CAF0736918.1"/>
    </source>
</evidence>
<dbReference type="PANTHER" id="PTHR46641">
    <property type="entry name" value="FMRFAMIDE RECEPTOR-RELATED"/>
    <property type="match status" value="1"/>
</dbReference>
<dbReference type="Gene3D" id="1.20.1070.10">
    <property type="entry name" value="Rhodopsin 7-helix transmembrane proteins"/>
    <property type="match status" value="1"/>
</dbReference>
<keyword evidence="3 6" id="KW-1133">Transmembrane helix</keyword>